<dbReference type="RefSeq" id="XP_053765837.1">
    <property type="nucleotide sequence ID" value="XM_053909862.1"/>
</dbReference>
<evidence type="ECO:0000313" key="2">
    <source>
        <dbReference type="Proteomes" id="UP001165780"/>
    </source>
</evidence>
<evidence type="ECO:0000256" key="1">
    <source>
        <dbReference type="SAM" id="MobiDB-lite"/>
    </source>
</evidence>
<dbReference type="GeneID" id="128779026"/>
<feature type="region of interest" description="Disordered" evidence="1">
    <location>
        <begin position="27"/>
        <end position="92"/>
    </location>
</feature>
<organism evidence="2 3">
    <name type="scientific">Panthera pardus</name>
    <name type="common">Leopard</name>
    <name type="synonym">Felis pardus</name>
    <dbReference type="NCBI Taxonomy" id="9691"/>
    <lineage>
        <taxon>Eukaryota</taxon>
        <taxon>Metazoa</taxon>
        <taxon>Chordata</taxon>
        <taxon>Craniata</taxon>
        <taxon>Vertebrata</taxon>
        <taxon>Euteleostomi</taxon>
        <taxon>Mammalia</taxon>
        <taxon>Eutheria</taxon>
        <taxon>Laurasiatheria</taxon>
        <taxon>Carnivora</taxon>
        <taxon>Feliformia</taxon>
        <taxon>Felidae</taxon>
        <taxon>Pantherinae</taxon>
        <taxon>Panthera</taxon>
    </lineage>
</organism>
<keyword evidence="2" id="KW-1185">Reference proteome</keyword>
<reference evidence="3" key="1">
    <citation type="submission" date="2025-08" db="UniProtKB">
        <authorList>
            <consortium name="RefSeq"/>
        </authorList>
    </citation>
    <scope>IDENTIFICATION</scope>
    <source>
        <tissue evidence="3">Whole blood</tissue>
    </source>
</reference>
<dbReference type="Proteomes" id="UP001165780">
    <property type="component" value="Unplaced"/>
</dbReference>
<proteinExistence type="predicted"/>
<evidence type="ECO:0000313" key="3">
    <source>
        <dbReference type="RefSeq" id="XP_053765837.1"/>
    </source>
</evidence>
<accession>A0A9W2W4I8</accession>
<protein>
    <submittedName>
        <fullName evidence="3">Uncharacterized protein LOC128779026 isoform X2</fullName>
    </submittedName>
</protein>
<gene>
    <name evidence="3" type="primary">LOC128779026</name>
</gene>
<sequence>MRLSVRAPRRARPELFVNYISRAFIAPEPRATQKPPPPPQTASLAPGAPASRRSGCDGSAGPEVSGSPTRDLAPEKGGVSPAGEGRGRYAGQGPATLTVFVEFRECFFCY</sequence>
<name>A0A9W2W4I8_PANPR</name>
<dbReference type="AlphaFoldDB" id="A0A9W2W4I8"/>